<name>A0A1H7W513_OLID1</name>
<dbReference type="AlphaFoldDB" id="A0A1H7W513"/>
<dbReference type="OrthoDB" id="769086at2"/>
<evidence type="ECO:0000313" key="2">
    <source>
        <dbReference type="Proteomes" id="UP000199421"/>
    </source>
</evidence>
<proteinExistence type="predicted"/>
<dbReference type="Proteomes" id="UP000199421">
    <property type="component" value="Unassembled WGS sequence"/>
</dbReference>
<dbReference type="InterPro" id="IPR036390">
    <property type="entry name" value="WH_DNA-bd_sf"/>
</dbReference>
<protein>
    <submittedName>
        <fullName evidence="1">Ferric uptake regulator family protein</fullName>
    </submittedName>
</protein>
<dbReference type="Gene3D" id="1.10.10.10">
    <property type="entry name" value="Winged helix-like DNA-binding domain superfamily/Winged helix DNA-binding domain"/>
    <property type="match status" value="1"/>
</dbReference>
<dbReference type="STRING" id="407022.SAMN05661044_04407"/>
<sequence length="98" mass="11578">MKQSTKTKQQCEKIYKTLTNRGHIISSQRKVLIEALCEQRKIKNIEAFWMDLRLSHGISWATVYTNMRLFIEIGLVMKEGHKQVMDVCYRLNSNETEN</sequence>
<keyword evidence="2" id="KW-1185">Reference proteome</keyword>
<evidence type="ECO:0000313" key="1">
    <source>
        <dbReference type="EMBL" id="SEM16209.1"/>
    </source>
</evidence>
<accession>A0A1H7W513</accession>
<dbReference type="EMBL" id="FOAF01000008">
    <property type="protein sequence ID" value="SEM16209.1"/>
    <property type="molecule type" value="Genomic_DNA"/>
</dbReference>
<dbReference type="RefSeq" id="WP_093329032.1">
    <property type="nucleotide sequence ID" value="NZ_FOAF01000008.1"/>
</dbReference>
<gene>
    <name evidence="1" type="ORF">SAMN05661044_04407</name>
</gene>
<reference evidence="2" key="1">
    <citation type="submission" date="2016-10" db="EMBL/GenBank/DDBJ databases">
        <authorList>
            <person name="Varghese N."/>
            <person name="Submissions S."/>
        </authorList>
    </citation>
    <scope>NUCLEOTIDE SEQUENCE [LARGE SCALE GENOMIC DNA]</scope>
    <source>
        <strain evidence="2">DSM 18733</strain>
    </source>
</reference>
<dbReference type="InterPro" id="IPR036388">
    <property type="entry name" value="WH-like_DNA-bd_sf"/>
</dbReference>
<dbReference type="SUPFAM" id="SSF46785">
    <property type="entry name" value="Winged helix' DNA-binding domain"/>
    <property type="match status" value="1"/>
</dbReference>
<organism evidence="1 2">
    <name type="scientific">Olivibacter domesticus</name>
    <name type="common">Pseudosphingobacterium domesticum</name>
    <dbReference type="NCBI Taxonomy" id="407022"/>
    <lineage>
        <taxon>Bacteria</taxon>
        <taxon>Pseudomonadati</taxon>
        <taxon>Bacteroidota</taxon>
        <taxon>Sphingobacteriia</taxon>
        <taxon>Sphingobacteriales</taxon>
        <taxon>Sphingobacteriaceae</taxon>
        <taxon>Olivibacter</taxon>
    </lineage>
</organism>